<keyword evidence="1" id="KW-1133">Transmembrane helix</keyword>
<dbReference type="Pfam" id="PF04892">
    <property type="entry name" value="VanZ"/>
    <property type="match status" value="1"/>
</dbReference>
<dbReference type="InterPro" id="IPR020258">
    <property type="entry name" value="Uncharacterised_YbeF"/>
</dbReference>
<proteinExistence type="predicted"/>
<keyword evidence="1" id="KW-0812">Transmembrane</keyword>
<dbReference type="AlphaFoldDB" id="A0A401UG68"/>
<dbReference type="RefSeq" id="WP_124997073.1">
    <property type="nucleotide sequence ID" value="NZ_BHYK01000001.1"/>
</dbReference>
<dbReference type="InterPro" id="IPR053150">
    <property type="entry name" value="Teicoplanin_resist-assoc"/>
</dbReference>
<dbReference type="Proteomes" id="UP000287872">
    <property type="component" value="Unassembled WGS sequence"/>
</dbReference>
<dbReference type="PANTHER" id="PTHR36834">
    <property type="entry name" value="MEMBRANE PROTEIN-RELATED"/>
    <property type="match status" value="1"/>
</dbReference>
<evidence type="ECO:0000313" key="4">
    <source>
        <dbReference type="Proteomes" id="UP000287872"/>
    </source>
</evidence>
<sequence>MLFIKHNLLLVVPFIFVLIPFVLIHRILEIKKYHYLGIKTTRYREVGAVALIYSLIFIGTLTLGSSIFFFDLQFIVQHIHDSIKNINIIPFKGMIEFGIHGVVNIFGNIFMFIPFGFFVALFSKKDKRIKHTVIAGAGLSLVIEIIQIFVMRYMDINDIILNTLGAFLGFELLNLSEKRFSNFFNKFSTNKTVKKLTLKDKIKVYAVTILQIVVWIIMSVNLKQMVMSFYLKSTDMPNLNNIDPFKLTLLTLPLLVFIISIVMQFIFRKRLIILLINFALWMIAAFTLFNSNFLIYCFIYTFISLLGTLIGDLIIKSKNKLINKRRKSITHSTLFK</sequence>
<accession>A0A401UG68</accession>
<feature type="transmembrane region" description="Helical" evidence="1">
    <location>
        <begin position="133"/>
        <end position="153"/>
    </location>
</feature>
<gene>
    <name evidence="3" type="ORF">Ctaglu_01510</name>
</gene>
<feature type="transmembrane region" description="Helical" evidence="1">
    <location>
        <begin position="204"/>
        <end position="227"/>
    </location>
</feature>
<protein>
    <recommendedName>
        <fullName evidence="2">VanZ-like domain-containing protein</fullName>
    </recommendedName>
</protein>
<reference evidence="3 4" key="1">
    <citation type="submission" date="2018-11" db="EMBL/GenBank/DDBJ databases">
        <title>Genome sequencing and assembly of Clostridium tagluense strain A121.</title>
        <authorList>
            <person name="Murakami T."/>
            <person name="Segawa T."/>
            <person name="Shcherbakova V.A."/>
            <person name="Mori H."/>
            <person name="Yoshimura Y."/>
        </authorList>
    </citation>
    <scope>NUCLEOTIDE SEQUENCE [LARGE SCALE GENOMIC DNA]</scope>
    <source>
        <strain evidence="3 4">A121</strain>
    </source>
</reference>
<feature type="transmembrane region" description="Helical" evidence="1">
    <location>
        <begin position="247"/>
        <end position="266"/>
    </location>
</feature>
<dbReference type="InterPro" id="IPR006976">
    <property type="entry name" value="VanZ-like"/>
</dbReference>
<name>A0A401UG68_9CLOT</name>
<dbReference type="PANTHER" id="PTHR36834:SF1">
    <property type="entry name" value="INTEGRAL MEMBRANE PROTEIN"/>
    <property type="match status" value="1"/>
</dbReference>
<dbReference type="Pfam" id="PF10852">
    <property type="entry name" value="DUF2651"/>
    <property type="match status" value="1"/>
</dbReference>
<comment type="caution">
    <text evidence="3">The sequence shown here is derived from an EMBL/GenBank/DDBJ whole genome shotgun (WGS) entry which is preliminary data.</text>
</comment>
<feature type="transmembrane region" description="Helical" evidence="1">
    <location>
        <begin position="97"/>
        <end position="121"/>
    </location>
</feature>
<feature type="domain" description="VanZ-like" evidence="2">
    <location>
        <begin position="56"/>
        <end position="173"/>
    </location>
</feature>
<dbReference type="OrthoDB" id="9805025at2"/>
<feature type="transmembrane region" description="Helical" evidence="1">
    <location>
        <begin position="293"/>
        <end position="315"/>
    </location>
</feature>
<organism evidence="3 4">
    <name type="scientific">Clostridium tagluense</name>
    <dbReference type="NCBI Taxonomy" id="360422"/>
    <lineage>
        <taxon>Bacteria</taxon>
        <taxon>Bacillati</taxon>
        <taxon>Bacillota</taxon>
        <taxon>Clostridia</taxon>
        <taxon>Eubacteriales</taxon>
        <taxon>Clostridiaceae</taxon>
        <taxon>Clostridium</taxon>
    </lineage>
</organism>
<dbReference type="EMBL" id="BHYK01000001">
    <property type="protein sequence ID" value="GCD08528.1"/>
    <property type="molecule type" value="Genomic_DNA"/>
</dbReference>
<feature type="transmembrane region" description="Helical" evidence="1">
    <location>
        <begin position="271"/>
        <end position="287"/>
    </location>
</feature>
<evidence type="ECO:0000313" key="3">
    <source>
        <dbReference type="EMBL" id="GCD08528.1"/>
    </source>
</evidence>
<feature type="transmembrane region" description="Helical" evidence="1">
    <location>
        <begin position="6"/>
        <end position="25"/>
    </location>
</feature>
<feature type="transmembrane region" description="Helical" evidence="1">
    <location>
        <begin position="159"/>
        <end position="176"/>
    </location>
</feature>
<keyword evidence="4" id="KW-1185">Reference proteome</keyword>
<feature type="transmembrane region" description="Helical" evidence="1">
    <location>
        <begin position="46"/>
        <end position="70"/>
    </location>
</feature>
<evidence type="ECO:0000259" key="2">
    <source>
        <dbReference type="Pfam" id="PF04892"/>
    </source>
</evidence>
<keyword evidence="1" id="KW-0472">Membrane</keyword>
<evidence type="ECO:0000256" key="1">
    <source>
        <dbReference type="SAM" id="Phobius"/>
    </source>
</evidence>